<keyword evidence="3" id="KW-0812">Transmembrane</keyword>
<organism evidence="5 6">
    <name type="scientific">Poecilia formosa</name>
    <name type="common">Amazon molly</name>
    <name type="synonym">Limia formosa</name>
    <dbReference type="NCBI Taxonomy" id="48698"/>
    <lineage>
        <taxon>Eukaryota</taxon>
        <taxon>Metazoa</taxon>
        <taxon>Chordata</taxon>
        <taxon>Craniata</taxon>
        <taxon>Vertebrata</taxon>
        <taxon>Euteleostomi</taxon>
        <taxon>Actinopterygii</taxon>
        <taxon>Neopterygii</taxon>
        <taxon>Teleostei</taxon>
        <taxon>Neoteleostei</taxon>
        <taxon>Acanthomorphata</taxon>
        <taxon>Ovalentaria</taxon>
        <taxon>Atherinomorphae</taxon>
        <taxon>Cyprinodontiformes</taxon>
        <taxon>Poeciliidae</taxon>
        <taxon>Poeciliinae</taxon>
        <taxon>Poecilia</taxon>
    </lineage>
</organism>
<dbReference type="GeneTree" id="ENSGT00940000164508"/>
<dbReference type="CDD" id="cd03590">
    <property type="entry name" value="CLECT_DC-SIGN_like"/>
    <property type="match status" value="1"/>
</dbReference>
<keyword evidence="6" id="KW-1185">Reference proteome</keyword>
<dbReference type="InterPro" id="IPR016186">
    <property type="entry name" value="C-type_lectin-like/link_sf"/>
</dbReference>
<dbReference type="OMA" id="PTFWDEG"/>
<dbReference type="Gene3D" id="3.10.100.10">
    <property type="entry name" value="Mannose-Binding Protein A, subunit A"/>
    <property type="match status" value="1"/>
</dbReference>
<evidence type="ECO:0000313" key="6">
    <source>
        <dbReference type="Proteomes" id="UP000028760"/>
    </source>
</evidence>
<dbReference type="PROSITE" id="PS50041">
    <property type="entry name" value="C_TYPE_LECTIN_2"/>
    <property type="match status" value="1"/>
</dbReference>
<feature type="transmembrane region" description="Helical" evidence="3">
    <location>
        <begin position="34"/>
        <end position="56"/>
    </location>
</feature>
<reference evidence="5" key="3">
    <citation type="submission" date="2025-09" db="UniProtKB">
        <authorList>
            <consortium name="Ensembl"/>
        </authorList>
    </citation>
    <scope>IDENTIFICATION</scope>
</reference>
<dbReference type="Pfam" id="PF00059">
    <property type="entry name" value="Lectin_C"/>
    <property type="match status" value="1"/>
</dbReference>
<dbReference type="EMBL" id="AYCK01006766">
    <property type="status" value="NOT_ANNOTATED_CDS"/>
    <property type="molecule type" value="Genomic_DNA"/>
</dbReference>
<reference evidence="6" key="1">
    <citation type="submission" date="2013-10" db="EMBL/GenBank/DDBJ databases">
        <authorList>
            <person name="Schartl M."/>
            <person name="Warren W."/>
        </authorList>
    </citation>
    <scope>NUCLEOTIDE SEQUENCE [LARGE SCALE GENOMIC DNA]</scope>
    <source>
        <strain evidence="6">female</strain>
    </source>
</reference>
<sequence>METQYQPFSTTDSSLDQADRNISQQTGMKRILTYILYSVPLLLLLILLLVIGVIFSQMKKEMTDVKLQLQIINKRGPMSLCTSGPTDAKQVLVERIVPVRGTCKEGWASFQGSCYLLSTTTNVWQRAEDQCRSSGGHLLVLNNVEELDYISGIVDIKYSYWIGLVERQHEGHWSWVDGTDFGSTPTFWDQGQPDNWDFRVNGEDCGQLHASGNRKRKLWNDADCSLGYRYICEAKA</sequence>
<dbReference type="PROSITE" id="PS00615">
    <property type="entry name" value="C_TYPE_LECTIN_1"/>
    <property type="match status" value="1"/>
</dbReference>
<dbReference type="InterPro" id="IPR033989">
    <property type="entry name" value="CD209-like_CTLD"/>
</dbReference>
<dbReference type="Proteomes" id="UP000028760">
    <property type="component" value="Unassembled WGS sequence"/>
</dbReference>
<dbReference type="RefSeq" id="XP_007557073.1">
    <property type="nucleotide sequence ID" value="XM_007557011.2"/>
</dbReference>
<dbReference type="AlphaFoldDB" id="A0A087Y5P1"/>
<dbReference type="STRING" id="48698.ENSPFOP00000013344"/>
<keyword evidence="3" id="KW-0472">Membrane</keyword>
<evidence type="ECO:0000256" key="2">
    <source>
        <dbReference type="ARBA" id="ARBA00023157"/>
    </source>
</evidence>
<dbReference type="InterPro" id="IPR050111">
    <property type="entry name" value="C-type_lectin/snaclec_domain"/>
</dbReference>
<dbReference type="eggNOG" id="KOG4297">
    <property type="taxonomic scope" value="Eukaryota"/>
</dbReference>
<evidence type="ECO:0000256" key="3">
    <source>
        <dbReference type="SAM" id="Phobius"/>
    </source>
</evidence>
<evidence type="ECO:0000256" key="1">
    <source>
        <dbReference type="ARBA" id="ARBA00022734"/>
    </source>
</evidence>
<name>A0A087Y5P1_POEFO</name>
<dbReference type="InterPro" id="IPR016187">
    <property type="entry name" value="CTDL_fold"/>
</dbReference>
<dbReference type="SUPFAM" id="SSF56436">
    <property type="entry name" value="C-type lectin-like"/>
    <property type="match status" value="1"/>
</dbReference>
<keyword evidence="1" id="KW-0430">Lectin</keyword>
<dbReference type="PANTHER" id="PTHR22803">
    <property type="entry name" value="MANNOSE, PHOSPHOLIPASE, LECTIN RECEPTOR RELATED"/>
    <property type="match status" value="1"/>
</dbReference>
<dbReference type="GeneID" id="103141375"/>
<proteinExistence type="predicted"/>
<protein>
    <submittedName>
        <fullName evidence="5">Asialoglycoprotein receptor-like 1</fullName>
    </submittedName>
</protein>
<dbReference type="InterPro" id="IPR001304">
    <property type="entry name" value="C-type_lectin-like"/>
</dbReference>
<reference evidence="5" key="2">
    <citation type="submission" date="2025-08" db="UniProtKB">
        <authorList>
            <consortium name="Ensembl"/>
        </authorList>
    </citation>
    <scope>IDENTIFICATION</scope>
</reference>
<dbReference type="Ensembl" id="ENSPFOT00000013362.2">
    <property type="protein sequence ID" value="ENSPFOP00000013344.2"/>
    <property type="gene ID" value="ENSPFOG00000013336.2"/>
</dbReference>
<dbReference type="SMART" id="SM00034">
    <property type="entry name" value="CLECT"/>
    <property type="match status" value="1"/>
</dbReference>
<evidence type="ECO:0000259" key="4">
    <source>
        <dbReference type="PROSITE" id="PS50041"/>
    </source>
</evidence>
<dbReference type="InterPro" id="IPR018378">
    <property type="entry name" value="C-type_lectin_CS"/>
</dbReference>
<accession>A0A087Y5P1</accession>
<keyword evidence="2" id="KW-1015">Disulfide bond</keyword>
<evidence type="ECO:0000313" key="5">
    <source>
        <dbReference type="Ensembl" id="ENSPFOP00000013344.2"/>
    </source>
</evidence>
<dbReference type="GO" id="GO:0030246">
    <property type="term" value="F:carbohydrate binding"/>
    <property type="evidence" value="ECO:0007669"/>
    <property type="project" value="UniProtKB-KW"/>
</dbReference>
<feature type="domain" description="C-type lectin" evidence="4">
    <location>
        <begin position="110"/>
        <end position="233"/>
    </location>
</feature>
<dbReference type="KEGG" id="pfor:103141375"/>
<keyword evidence="3" id="KW-1133">Transmembrane helix</keyword>